<evidence type="ECO:0000256" key="10">
    <source>
        <dbReference type="ARBA" id="ARBA00048567"/>
    </source>
</evidence>
<evidence type="ECO:0000313" key="13">
    <source>
        <dbReference type="Proteomes" id="UP000054526"/>
    </source>
</evidence>
<evidence type="ECO:0000313" key="12">
    <source>
        <dbReference type="EMBL" id="KIL35822.1"/>
    </source>
</evidence>
<proteinExistence type="inferred from homology"/>
<comment type="similarity">
    <text evidence="2 11">Belongs to the shikimate kinase family.</text>
</comment>
<dbReference type="RefSeq" id="WP_041062458.1">
    <property type="nucleotide sequence ID" value="NZ_JXAL01000016.1"/>
</dbReference>
<feature type="binding site" evidence="11">
    <location>
        <position position="67"/>
    </location>
    <ligand>
        <name>substrate</name>
    </ligand>
</feature>
<evidence type="ECO:0000256" key="7">
    <source>
        <dbReference type="ARBA" id="ARBA00022777"/>
    </source>
</evidence>
<dbReference type="EMBL" id="JXAL01000016">
    <property type="protein sequence ID" value="KIL35822.1"/>
    <property type="molecule type" value="Genomic_DNA"/>
</dbReference>
<evidence type="ECO:0000256" key="11">
    <source>
        <dbReference type="HAMAP-Rule" id="MF_00109"/>
    </source>
</evidence>
<feature type="binding site" evidence="11">
    <location>
        <position position="43"/>
    </location>
    <ligand>
        <name>substrate</name>
    </ligand>
</feature>
<evidence type="ECO:0000256" key="6">
    <source>
        <dbReference type="ARBA" id="ARBA00022741"/>
    </source>
</evidence>
<name>A0ABR5A446_9BACL</name>
<keyword evidence="11" id="KW-0963">Cytoplasm</keyword>
<dbReference type="PROSITE" id="PS01128">
    <property type="entry name" value="SHIKIMATE_KINASE"/>
    <property type="match status" value="1"/>
</dbReference>
<keyword evidence="7 11" id="KW-0418">Kinase</keyword>
<evidence type="ECO:0000256" key="9">
    <source>
        <dbReference type="ARBA" id="ARBA00023141"/>
    </source>
</evidence>
<evidence type="ECO:0000256" key="3">
    <source>
        <dbReference type="ARBA" id="ARBA00012154"/>
    </source>
</evidence>
<keyword evidence="6 11" id="KW-0547">Nucleotide-binding</keyword>
<sequence>MTTNKVIPLKERNIILTGFMGVGKTTIGQLIANKLYRDFIDVDQEIEKQHNMPVTEIFKSMGEKNFRQMEKDYIVDLCYNSRLKIVSLGGGAFMQEEIRAACLSTSIVFFLDLSWSSWKDRLHLIVDSRPVLQNKSLDDIESLFAARQHVYEINNSKISTDDSDPEEVADYIVRTLKLGWEMNDRSPFSQSF</sequence>
<dbReference type="PANTHER" id="PTHR21087:SF16">
    <property type="entry name" value="SHIKIMATE KINASE 1, CHLOROPLASTIC"/>
    <property type="match status" value="1"/>
</dbReference>
<dbReference type="Pfam" id="PF01202">
    <property type="entry name" value="SKI"/>
    <property type="match status" value="1"/>
</dbReference>
<dbReference type="CDD" id="cd00464">
    <property type="entry name" value="SK"/>
    <property type="match status" value="1"/>
</dbReference>
<feature type="binding site" evidence="11">
    <location>
        <position position="25"/>
    </location>
    <ligand>
        <name>Mg(2+)</name>
        <dbReference type="ChEBI" id="CHEBI:18420"/>
    </ligand>
</feature>
<feature type="binding site" evidence="11">
    <location>
        <position position="90"/>
    </location>
    <ligand>
        <name>substrate</name>
    </ligand>
</feature>
<dbReference type="InterPro" id="IPR000623">
    <property type="entry name" value="Shikimate_kinase/TSH1"/>
</dbReference>
<keyword evidence="5 11" id="KW-0808">Transferase</keyword>
<dbReference type="PRINTS" id="PR01100">
    <property type="entry name" value="SHIKIMTKNASE"/>
</dbReference>
<keyword evidence="8 11" id="KW-0067">ATP-binding</keyword>
<dbReference type="PANTHER" id="PTHR21087">
    <property type="entry name" value="SHIKIMATE KINASE"/>
    <property type="match status" value="1"/>
</dbReference>
<comment type="caution">
    <text evidence="12">The sequence shown here is derived from an EMBL/GenBank/DDBJ whole genome shotgun (WGS) entry which is preliminary data.</text>
</comment>
<evidence type="ECO:0000256" key="4">
    <source>
        <dbReference type="ARBA" id="ARBA00022605"/>
    </source>
</evidence>
<comment type="subcellular location">
    <subcellularLocation>
        <location evidence="11">Cytoplasm</location>
    </subcellularLocation>
</comment>
<comment type="subunit">
    <text evidence="11">Monomer.</text>
</comment>
<evidence type="ECO:0000256" key="8">
    <source>
        <dbReference type="ARBA" id="ARBA00022840"/>
    </source>
</evidence>
<evidence type="ECO:0000256" key="2">
    <source>
        <dbReference type="ARBA" id="ARBA00006997"/>
    </source>
</evidence>
<reference evidence="12 13" key="1">
    <citation type="submission" date="2014-12" db="EMBL/GenBank/DDBJ databases">
        <title>Draft genome sequence of Cohnella kolymensis strain B-2846.</title>
        <authorList>
            <person name="Karlyshev A.V."/>
            <person name="Kudryashova E.B."/>
        </authorList>
    </citation>
    <scope>NUCLEOTIDE SEQUENCE [LARGE SCALE GENOMIC DNA]</scope>
    <source>
        <strain evidence="12 13">VKM B-2846</strain>
    </source>
</reference>
<dbReference type="HAMAP" id="MF_00109">
    <property type="entry name" value="Shikimate_kinase"/>
    <property type="match status" value="1"/>
</dbReference>
<comment type="function">
    <text evidence="11">Catalyzes the specific phosphorylation of the 3-hydroxyl group of shikimic acid using ATP as a cosubstrate.</text>
</comment>
<dbReference type="EC" id="2.7.1.71" evidence="3 11"/>
<feature type="binding site" evidence="11">
    <location>
        <position position="129"/>
    </location>
    <ligand>
        <name>ATP</name>
        <dbReference type="ChEBI" id="CHEBI:30616"/>
    </ligand>
</feature>
<dbReference type="GO" id="GO:0016301">
    <property type="term" value="F:kinase activity"/>
    <property type="evidence" value="ECO:0007669"/>
    <property type="project" value="UniProtKB-KW"/>
</dbReference>
<dbReference type="Proteomes" id="UP000054526">
    <property type="component" value="Unassembled WGS sequence"/>
</dbReference>
<organism evidence="12 13">
    <name type="scientific">Cohnella kolymensis</name>
    <dbReference type="NCBI Taxonomy" id="1590652"/>
    <lineage>
        <taxon>Bacteria</taxon>
        <taxon>Bacillati</taxon>
        <taxon>Bacillota</taxon>
        <taxon>Bacilli</taxon>
        <taxon>Bacillales</taxon>
        <taxon>Paenibacillaceae</taxon>
        <taxon>Cohnella</taxon>
    </lineage>
</organism>
<dbReference type="InterPro" id="IPR031322">
    <property type="entry name" value="Shikimate/glucono_kinase"/>
</dbReference>
<comment type="catalytic activity">
    <reaction evidence="10 11">
        <text>shikimate + ATP = 3-phosphoshikimate + ADP + H(+)</text>
        <dbReference type="Rhea" id="RHEA:13121"/>
        <dbReference type="ChEBI" id="CHEBI:15378"/>
        <dbReference type="ChEBI" id="CHEBI:30616"/>
        <dbReference type="ChEBI" id="CHEBI:36208"/>
        <dbReference type="ChEBI" id="CHEBI:145989"/>
        <dbReference type="ChEBI" id="CHEBI:456216"/>
        <dbReference type="EC" id="2.7.1.71"/>
    </reaction>
</comment>
<keyword evidence="13" id="KW-1185">Reference proteome</keyword>
<evidence type="ECO:0000256" key="1">
    <source>
        <dbReference type="ARBA" id="ARBA00004842"/>
    </source>
</evidence>
<keyword evidence="11" id="KW-0479">Metal-binding</keyword>
<comment type="cofactor">
    <cofactor evidence="11">
        <name>Mg(2+)</name>
        <dbReference type="ChEBI" id="CHEBI:18420"/>
    </cofactor>
    <text evidence="11">Binds 1 Mg(2+) ion per subunit.</text>
</comment>
<accession>A0ABR5A446</accession>
<gene>
    <name evidence="11" type="primary">aroK</name>
    <name evidence="12" type="ORF">SD71_10475</name>
</gene>
<keyword evidence="4 11" id="KW-0028">Amino-acid biosynthesis</keyword>
<evidence type="ECO:0000256" key="5">
    <source>
        <dbReference type="ARBA" id="ARBA00022679"/>
    </source>
</evidence>
<dbReference type="InterPro" id="IPR027417">
    <property type="entry name" value="P-loop_NTPase"/>
</dbReference>
<keyword evidence="9 11" id="KW-0057">Aromatic amino acid biosynthesis</keyword>
<feature type="binding site" evidence="11">
    <location>
        <begin position="21"/>
        <end position="26"/>
    </location>
    <ligand>
        <name>ATP</name>
        <dbReference type="ChEBI" id="CHEBI:30616"/>
    </ligand>
</feature>
<comment type="pathway">
    <text evidence="1 11">Metabolic intermediate biosynthesis; chorismate biosynthesis; chorismate from D-erythrose 4-phosphate and phosphoenolpyruvate: step 5/7.</text>
</comment>
<protein>
    <recommendedName>
        <fullName evidence="3 11">Shikimate kinase</fullName>
        <shortName evidence="11">SK</shortName>
        <ecNumber evidence="3 11">2.7.1.71</ecNumber>
    </recommendedName>
</protein>
<keyword evidence="11" id="KW-0460">Magnesium</keyword>
<comment type="caution">
    <text evidence="11">Lacks conserved residue(s) required for the propagation of feature annotation.</text>
</comment>
<dbReference type="InterPro" id="IPR023000">
    <property type="entry name" value="Shikimate_kinase_CS"/>
</dbReference>
<dbReference type="SUPFAM" id="SSF52540">
    <property type="entry name" value="P-loop containing nucleoside triphosphate hydrolases"/>
    <property type="match status" value="1"/>
</dbReference>
<dbReference type="Gene3D" id="3.40.50.300">
    <property type="entry name" value="P-loop containing nucleotide triphosphate hydrolases"/>
    <property type="match status" value="1"/>
</dbReference>
<feature type="binding site" evidence="11">
    <location>
        <position position="147"/>
    </location>
    <ligand>
        <name>substrate</name>
    </ligand>
</feature>